<keyword evidence="2 6" id="KW-0808">Transferase</keyword>
<name>A0A510E592_9CREN</name>
<evidence type="ECO:0000313" key="8">
    <source>
        <dbReference type="EMBL" id="BBG24450.1"/>
    </source>
</evidence>
<evidence type="ECO:0000256" key="1">
    <source>
        <dbReference type="ARBA" id="ARBA00022676"/>
    </source>
</evidence>
<dbReference type="SUPFAM" id="SSF88802">
    <property type="entry name" value="Pre-PUA domain"/>
    <property type="match status" value="1"/>
</dbReference>
<evidence type="ECO:0000256" key="2">
    <source>
        <dbReference type="ARBA" id="ARBA00022679"/>
    </source>
</evidence>
<dbReference type="GO" id="GO:0016763">
    <property type="term" value="F:pentosyltransferase activity"/>
    <property type="evidence" value="ECO:0007669"/>
    <property type="project" value="UniProtKB-UniRule"/>
</dbReference>
<evidence type="ECO:0000313" key="9">
    <source>
        <dbReference type="EMBL" id="BBG27208.1"/>
    </source>
</evidence>
<evidence type="ECO:0000256" key="5">
    <source>
        <dbReference type="ARBA" id="ARBA00022833"/>
    </source>
</evidence>
<dbReference type="InterPro" id="IPR004804">
    <property type="entry name" value="TgtA"/>
</dbReference>
<keyword evidence="5 6" id="KW-0862">Zinc</keyword>
<dbReference type="EC" id="2.4.2.48" evidence="6"/>
<dbReference type="EMBL" id="AP018930">
    <property type="protein sequence ID" value="BBG27208.1"/>
    <property type="molecule type" value="Genomic_DNA"/>
</dbReference>
<dbReference type="NCBIfam" id="TIGR00432">
    <property type="entry name" value="arcsn_tRNA_tgt"/>
    <property type="match status" value="1"/>
</dbReference>
<evidence type="ECO:0000256" key="3">
    <source>
        <dbReference type="ARBA" id="ARBA00022694"/>
    </source>
</evidence>
<feature type="binding site" evidence="6">
    <location>
        <position position="273"/>
    </location>
    <ligand>
        <name>Zn(2+)</name>
        <dbReference type="ChEBI" id="CHEBI:29105"/>
    </ligand>
</feature>
<dbReference type="GO" id="GO:0005737">
    <property type="term" value="C:cytoplasm"/>
    <property type="evidence" value="ECO:0007669"/>
    <property type="project" value="TreeGrafter"/>
</dbReference>
<dbReference type="KEGG" id="step:IC006_1769"/>
<dbReference type="Gene3D" id="3.40.50.10630">
    <property type="entry name" value="Uracil-DNA glycosylase-like"/>
    <property type="match status" value="1"/>
</dbReference>
<dbReference type="UniPathway" id="UPA00393"/>
<dbReference type="SUPFAM" id="SSF51713">
    <property type="entry name" value="tRNA-guanine transglycosylase"/>
    <property type="match status" value="1"/>
</dbReference>
<comment type="function">
    <text evidence="6">Exchanges the guanine residue with 7-cyano-7-deazaguanine (preQ0) at position 15 in the dihydrouridine loop (D-loop) of archaeal tRNAs.</text>
</comment>
<dbReference type="GO" id="GO:0002099">
    <property type="term" value="P:tRNA wobble guanine modification"/>
    <property type="evidence" value="ECO:0007669"/>
    <property type="project" value="TreeGrafter"/>
</dbReference>
<keyword evidence="3 6" id="KW-0819">tRNA processing</keyword>
<reference evidence="11" key="1">
    <citation type="submission" date="2018-09" db="EMBL/GenBank/DDBJ databases">
        <title>Complete Genome Sequencing of Sulfolobus sp. JCM 16834.</title>
        <authorList>
            <person name="Kato S."/>
            <person name="Itoh T."/>
            <person name="Ohkuma M."/>
        </authorList>
    </citation>
    <scope>NUCLEOTIDE SEQUENCE [LARGE SCALE GENOMIC DNA]</scope>
    <source>
        <strain evidence="11">IC-007</strain>
    </source>
</reference>
<dbReference type="STRING" id="1294262.GCA_001316085_00246"/>
<dbReference type="NCBIfam" id="TIGR00449">
    <property type="entry name" value="tgt_general"/>
    <property type="match status" value="1"/>
</dbReference>
<dbReference type="HAMAP" id="MF_01634">
    <property type="entry name" value="TgtA_arch"/>
    <property type="match status" value="1"/>
</dbReference>
<evidence type="ECO:0000313" key="10">
    <source>
        <dbReference type="Proteomes" id="UP000322983"/>
    </source>
</evidence>
<feature type="domain" description="tRNA-guanine(15) transglycosylase-like" evidence="7">
    <location>
        <begin position="14"/>
        <end position="334"/>
    </location>
</feature>
<dbReference type="GO" id="GO:0008270">
    <property type="term" value="F:zinc ion binding"/>
    <property type="evidence" value="ECO:0007669"/>
    <property type="project" value="UniProtKB-UniRule"/>
</dbReference>
<gene>
    <name evidence="6" type="primary">tgtA</name>
    <name evidence="8" type="ORF">IC006_1769</name>
    <name evidence="9" type="ORF">IC007_1747</name>
</gene>
<sequence length="498" mass="57700">MIGDFEIKEEDLAGRIGKLETKHGKLETPVFFPVIHPIRVDIDIETLKKIGFNNFITNAYLLYKYKNNINNIHTEFNFDGVIMTDSGAYQILQYGDIEADNNSIIKFENHINPDIGVILDVPTGDTDDRQEAETSVEETIKRAKEAYKEVNDNIIWTYPIQGGKYLDLIERSASIHFQFKDKFKFVALGSPTVLLQDYDYKTVVAMIMSARKVLDRGYPLHLFGGGVPHMIPFAVALGVDSFDSASYILYARDNRYITRDRVLKLEEMDYFLCNCEVCSRYTPKDLLEMDEEERTRLLAIHNLYTIKSEINSTKQAIKEGRLFEYLQEKSRSHPALYSAFKEILMHHDILEMYDNGIKPTGKGIFLFDIDSVKRPEILRYQRNLDSYEPRSDQAVLICYNGLERPFLEDQTVRKYISSSLRESKDIFIIVPFFGVIPIYWSDSYPLAQFEMTEPIDDEVKRDMLQKLERFLSNKKYKKINVVNCDELHIESIGALSST</sequence>
<keyword evidence="1 6" id="KW-0328">Glycosyltransferase</keyword>
<feature type="binding site" evidence="6">
    <location>
        <position position="120"/>
    </location>
    <ligand>
        <name>substrate</name>
    </ligand>
</feature>
<keyword evidence="10" id="KW-1185">Reference proteome</keyword>
<protein>
    <recommendedName>
        <fullName evidence="6">tRNA-guanine(15) transglycosylase</fullName>
        <ecNumber evidence="6">2.4.2.48</ecNumber>
    </recommendedName>
    <alternativeName>
        <fullName evidence="6">7-cyano-7-deazaguanine tRNA-ribosyltransferase</fullName>
    </alternativeName>
    <alternativeName>
        <fullName evidence="6">Archaeal tRNA-guanine transglycosylase</fullName>
    </alternativeName>
</protein>
<dbReference type="Pfam" id="PF01702">
    <property type="entry name" value="TGT"/>
    <property type="match status" value="1"/>
</dbReference>
<dbReference type="InterPro" id="IPR036511">
    <property type="entry name" value="TGT-like_sf"/>
</dbReference>
<comment type="pathway">
    <text evidence="6">tRNA modification; archaeosine-tRNA biosynthesis.</text>
</comment>
<dbReference type="Proteomes" id="UP000322983">
    <property type="component" value="Chromosome"/>
</dbReference>
<dbReference type="PANTHER" id="PTHR46499">
    <property type="entry name" value="QUEUINE TRNA-RIBOSYLTRANSFERASE"/>
    <property type="match status" value="1"/>
</dbReference>
<organism evidence="9 11">
    <name type="scientific">Sulfuracidifex tepidarius</name>
    <dbReference type="NCBI Taxonomy" id="1294262"/>
    <lineage>
        <taxon>Archaea</taxon>
        <taxon>Thermoproteota</taxon>
        <taxon>Thermoprotei</taxon>
        <taxon>Sulfolobales</taxon>
        <taxon>Sulfolobaceae</taxon>
        <taxon>Sulfuracidifex</taxon>
    </lineage>
</organism>
<evidence type="ECO:0000256" key="4">
    <source>
        <dbReference type="ARBA" id="ARBA00022723"/>
    </source>
</evidence>
<feature type="binding site" evidence="6">
    <location>
        <position position="275"/>
    </location>
    <ligand>
        <name>Zn(2+)</name>
        <dbReference type="ChEBI" id="CHEBI:29105"/>
    </ligand>
</feature>
<feature type="binding site" evidence="6">
    <location>
        <position position="278"/>
    </location>
    <ligand>
        <name>Zn(2+)</name>
        <dbReference type="ChEBI" id="CHEBI:29105"/>
    </ligand>
</feature>
<dbReference type="InterPro" id="IPR050076">
    <property type="entry name" value="ArchSynthase1/Queuine_TRR"/>
</dbReference>
<evidence type="ECO:0000313" key="11">
    <source>
        <dbReference type="Proteomes" id="UP000325030"/>
    </source>
</evidence>
<evidence type="ECO:0000259" key="7">
    <source>
        <dbReference type="Pfam" id="PF01702"/>
    </source>
</evidence>
<dbReference type="AlphaFoldDB" id="A0A510E592"/>
<comment type="cofactor">
    <cofactor evidence="6">
        <name>Zn(2+)</name>
        <dbReference type="ChEBI" id="CHEBI:29105"/>
    </cofactor>
    <text evidence="6">Binds 1 zinc ion per subunit.</text>
</comment>
<comment type="similarity">
    <text evidence="6">Belongs to the archaeosine tRNA-ribosyltransferase family.</text>
</comment>
<comment type="catalytic activity">
    <reaction evidence="6">
        <text>guanosine(15) in tRNA + 7-cyano-7-carbaguanine = 7-cyano-7-carbaguanosine(15) in tRNA + guanine</text>
        <dbReference type="Rhea" id="RHEA:43164"/>
        <dbReference type="Rhea" id="RHEA-COMP:10371"/>
        <dbReference type="Rhea" id="RHEA-COMP:10372"/>
        <dbReference type="ChEBI" id="CHEBI:16235"/>
        <dbReference type="ChEBI" id="CHEBI:45075"/>
        <dbReference type="ChEBI" id="CHEBI:74269"/>
        <dbReference type="ChEBI" id="CHEBI:82850"/>
        <dbReference type="EC" id="2.4.2.48"/>
    </reaction>
</comment>
<dbReference type="PANTHER" id="PTHR46499:SF1">
    <property type="entry name" value="QUEUINE TRNA-RIBOSYLTRANSFERASE"/>
    <property type="match status" value="1"/>
</dbReference>
<accession>A0A510DWU0</accession>
<reference evidence="9 10" key="2">
    <citation type="journal article" date="2020" name="Int. J. Syst. Evol. Microbiol.">
        <title>Sulfuracidifex tepidarius gen. nov., sp. nov. and transfer of Sulfolobus metallicus Huber and Stetter 1992 to the genus Sulfuracidifex as Sulfuracidifex metallicus comb. nov.</title>
        <authorList>
            <person name="Itoh T."/>
            <person name="Miura T."/>
            <person name="Sakai H.D."/>
            <person name="Kato S."/>
            <person name="Ohkuma M."/>
            <person name="Takashina T."/>
        </authorList>
    </citation>
    <scope>NUCLEOTIDE SEQUENCE</scope>
    <source>
        <strain evidence="8 10">IC-006</strain>
        <strain evidence="9">IC-007</strain>
    </source>
</reference>
<feature type="active site" description="Nucleophile" evidence="6">
    <location>
        <position position="85"/>
    </location>
</feature>
<dbReference type="Proteomes" id="UP000325030">
    <property type="component" value="Chromosome"/>
</dbReference>
<dbReference type="Gene3D" id="3.20.20.105">
    <property type="entry name" value="Queuine tRNA-ribosyltransferase-like"/>
    <property type="match status" value="1"/>
</dbReference>
<dbReference type="EMBL" id="AP018929">
    <property type="protein sequence ID" value="BBG24450.1"/>
    <property type="molecule type" value="Genomic_DNA"/>
</dbReference>
<accession>A0A510E592</accession>
<comment type="caution">
    <text evidence="6">Lacks conserved residue(s) required for the propagation of feature annotation.</text>
</comment>
<evidence type="ECO:0000256" key="6">
    <source>
        <dbReference type="HAMAP-Rule" id="MF_01634"/>
    </source>
</evidence>
<keyword evidence="4 6" id="KW-0479">Metal-binding</keyword>
<dbReference type="RefSeq" id="WP_054844915.1">
    <property type="nucleotide sequence ID" value="NZ_AP018929.1"/>
</dbReference>
<dbReference type="GeneID" id="41718086"/>
<proteinExistence type="inferred from homology"/>
<dbReference type="InterPro" id="IPR002616">
    <property type="entry name" value="tRNA_ribo_trans-like"/>
</dbReference>